<reference evidence="1 2" key="1">
    <citation type="journal article" date="2022" name="New Phytol.">
        <title>Ecological generalism drives hyperdiversity of secondary metabolite gene clusters in xylarialean endophytes.</title>
        <authorList>
            <person name="Franco M.E.E."/>
            <person name="Wisecaver J.H."/>
            <person name="Arnold A.E."/>
            <person name="Ju Y.M."/>
            <person name="Slot J.C."/>
            <person name="Ahrendt S."/>
            <person name="Moore L.P."/>
            <person name="Eastman K.E."/>
            <person name="Scott K."/>
            <person name="Konkel Z."/>
            <person name="Mondo S.J."/>
            <person name="Kuo A."/>
            <person name="Hayes R.D."/>
            <person name="Haridas S."/>
            <person name="Andreopoulos B."/>
            <person name="Riley R."/>
            <person name="LaButti K."/>
            <person name="Pangilinan J."/>
            <person name="Lipzen A."/>
            <person name="Amirebrahimi M."/>
            <person name="Yan J."/>
            <person name="Adam C."/>
            <person name="Keymanesh K."/>
            <person name="Ng V."/>
            <person name="Louie K."/>
            <person name="Northen T."/>
            <person name="Drula E."/>
            <person name="Henrissat B."/>
            <person name="Hsieh H.M."/>
            <person name="Youens-Clark K."/>
            <person name="Lutzoni F."/>
            <person name="Miadlikowska J."/>
            <person name="Eastwood D.C."/>
            <person name="Hamelin R.C."/>
            <person name="Grigoriev I.V."/>
            <person name="U'Ren J.M."/>
        </authorList>
    </citation>
    <scope>NUCLEOTIDE SEQUENCE [LARGE SCALE GENOMIC DNA]</scope>
    <source>
        <strain evidence="1 2">CBS 119005</strain>
    </source>
</reference>
<name>A0ACB9YJ63_9PEZI</name>
<comment type="caution">
    <text evidence="1">The sequence shown here is derived from an EMBL/GenBank/DDBJ whole genome shotgun (WGS) entry which is preliminary data.</text>
</comment>
<keyword evidence="2" id="KW-1185">Reference proteome</keyword>
<sequence length="520" mass="58561">MIPFGDTNTHAQAWVDGVPQDSDAKGVVNETCQDSSPTTQVNMMHAEDNETLPTLPTPAPEQVRPPQRYNRQTYKYPGQSIDLAVNGIHLEELEDYRPGGYHPVHIHDILDGRYEVAHKLGAGGYATVWLCRDTDLKCWNAVKIVVADKSSETCQEIQFRSTLGDSHHAVLPESHFWIEGPNGRHLALVMPVLGPSISAARDLVTDDATLRKICRRMAEALHYFHDNEICHGDFRPSNILHRMHSINSLTKHQIWRLLGSPFSSEYYSPVTGKDGSEPGPHAPRYAIRTADMRRLQDWIITDDIAVVDFGVAFETSDPPQGSTGIPPSYSAPELLFEGCPSPSSDVWALACSILCLYTGEPLGALVHDAISDMELYFGPLPERYRQAYDRLYKENGTDDESDDGSECEDPYPEPMDYSGCTWPVIPIDEAAKGYLVWEEREIQEKMKTAQSEDGYTDIFNAAIGEPRKLGGFGPSQEREYRMPRHEVLQLTDLLRPMFHYEEDERPDTTEILEHPWFATT</sequence>
<accession>A0ACB9YJ63</accession>
<proteinExistence type="predicted"/>
<evidence type="ECO:0000313" key="1">
    <source>
        <dbReference type="EMBL" id="KAI4859418.1"/>
    </source>
</evidence>
<dbReference type="Proteomes" id="UP001497700">
    <property type="component" value="Unassembled WGS sequence"/>
</dbReference>
<evidence type="ECO:0000313" key="2">
    <source>
        <dbReference type="Proteomes" id="UP001497700"/>
    </source>
</evidence>
<protein>
    <submittedName>
        <fullName evidence="1">Kinase-like domain-containing protein</fullName>
    </submittedName>
</protein>
<gene>
    <name evidence="1" type="ORF">F4820DRAFT_467007</name>
</gene>
<dbReference type="EMBL" id="MU393635">
    <property type="protein sequence ID" value="KAI4859418.1"/>
    <property type="molecule type" value="Genomic_DNA"/>
</dbReference>
<organism evidence="1 2">
    <name type="scientific">Hypoxylon rubiginosum</name>
    <dbReference type="NCBI Taxonomy" id="110542"/>
    <lineage>
        <taxon>Eukaryota</taxon>
        <taxon>Fungi</taxon>
        <taxon>Dikarya</taxon>
        <taxon>Ascomycota</taxon>
        <taxon>Pezizomycotina</taxon>
        <taxon>Sordariomycetes</taxon>
        <taxon>Xylariomycetidae</taxon>
        <taxon>Xylariales</taxon>
        <taxon>Hypoxylaceae</taxon>
        <taxon>Hypoxylon</taxon>
    </lineage>
</organism>